<dbReference type="RefSeq" id="WP_006379046.1">
    <property type="nucleotide sequence ID" value="NZ_JBJVNI010000017.1"/>
</dbReference>
<dbReference type="GeneID" id="97406743"/>
<sequence>MTVTDPASSAGAYLLNALQAAGWTAVEDGDRASDYVELPFGTGGGVIQVTASGAHESELAYPPAEHAGWHAVCYPDGYAGDLPGDAFYPAGIPDLAEDTARLITAIRIAITRHTTR</sequence>
<dbReference type="Proteomes" id="UP001631957">
    <property type="component" value="Unassembled WGS sequence"/>
</dbReference>
<protein>
    <submittedName>
        <fullName evidence="1">Uncharacterized protein</fullName>
    </submittedName>
</protein>
<reference evidence="1 2" key="1">
    <citation type="submission" date="2024-12" db="EMBL/GenBank/DDBJ databases">
        <title>Forecasting of Potato common scab and diversities of Pathogenic streptomyces spp. in china.</title>
        <authorList>
            <person name="Handique U."/>
            <person name="Wu J."/>
        </authorList>
    </citation>
    <scope>NUCLEOTIDE SEQUENCE [LARGE SCALE GENOMIC DNA]</scope>
    <source>
        <strain evidence="1 2">ZRIMU1530</strain>
    </source>
</reference>
<evidence type="ECO:0000313" key="2">
    <source>
        <dbReference type="Proteomes" id="UP001631957"/>
    </source>
</evidence>
<dbReference type="EMBL" id="JBJVNI010000017">
    <property type="protein sequence ID" value="MFM9612866.1"/>
    <property type="molecule type" value="Genomic_DNA"/>
</dbReference>
<proteinExistence type="predicted"/>
<keyword evidence="2" id="KW-1185">Reference proteome</keyword>
<comment type="caution">
    <text evidence="1">The sequence shown here is derived from an EMBL/GenBank/DDBJ whole genome shotgun (WGS) entry which is preliminary data.</text>
</comment>
<gene>
    <name evidence="1" type="ORF">ACKI18_29710</name>
</gene>
<evidence type="ECO:0000313" key="1">
    <source>
        <dbReference type="EMBL" id="MFM9612866.1"/>
    </source>
</evidence>
<accession>A0ABW9HYN2</accession>
<organism evidence="1 2">
    <name type="scientific">Streptomyces niveiscabiei</name>
    <dbReference type="NCBI Taxonomy" id="164115"/>
    <lineage>
        <taxon>Bacteria</taxon>
        <taxon>Bacillati</taxon>
        <taxon>Actinomycetota</taxon>
        <taxon>Actinomycetes</taxon>
        <taxon>Kitasatosporales</taxon>
        <taxon>Streptomycetaceae</taxon>
        <taxon>Streptomyces</taxon>
    </lineage>
</organism>
<name>A0ABW9HYN2_9ACTN</name>